<reference evidence="2" key="1">
    <citation type="submission" date="2018-07" db="EMBL/GenBank/DDBJ databases">
        <title>Streptacidiphilus bronchialis DSM 106435 chromosome.</title>
        <authorList>
            <person name="Batra D."/>
            <person name="Gulvik C.A."/>
        </authorList>
    </citation>
    <scope>NUCLEOTIDE SEQUENCE [LARGE SCALE GENOMIC DNA]</scope>
    <source>
        <strain evidence="2">DSM 106435</strain>
    </source>
</reference>
<organism evidence="1 2">
    <name type="scientific">Peterkaempfera bronchialis</name>
    <dbReference type="NCBI Taxonomy" id="2126346"/>
    <lineage>
        <taxon>Bacteria</taxon>
        <taxon>Bacillati</taxon>
        <taxon>Actinomycetota</taxon>
        <taxon>Actinomycetes</taxon>
        <taxon>Kitasatosporales</taxon>
        <taxon>Streptomycetaceae</taxon>
        <taxon>Peterkaempfera</taxon>
    </lineage>
</organism>
<proteinExistence type="predicted"/>
<protein>
    <recommendedName>
        <fullName evidence="3">Radical SAM domain protein</fullName>
    </recommendedName>
</protein>
<evidence type="ECO:0008006" key="3">
    <source>
        <dbReference type="Google" id="ProtNLM"/>
    </source>
</evidence>
<accession>A0A345SZA7</accession>
<dbReference type="SUPFAM" id="SSF102114">
    <property type="entry name" value="Radical SAM enzymes"/>
    <property type="match status" value="1"/>
</dbReference>
<dbReference type="EMBL" id="CP031264">
    <property type="protein sequence ID" value="AXI79062.1"/>
    <property type="molecule type" value="Genomic_DNA"/>
</dbReference>
<sequence length="381" mass="42284">MAPRERVFEPAIDQHDTWMVVNPVQGCPKGCRYCYLRDLGQTRAKPRILASPQETLDQLLAHPYYHPALVLALYTCTDALATPATRAHLTALLDALGASPVRNPICLITKCAVPDDVVACITRNRSAGLPILVYLSYSGLGPDIEQGIDHESLRDNFPRLHAAGVPVIHYWRPALPQNSTPDVIEHVMDWAARYTACTVAVGTKIKPTALDQITALWPQLGNPHLDPRAADSVWPRTTWDWLRNIPDRYAHHPFFETNSCALAYVLGQTDRAQILDTPTCLSAKRCPAAQRDRCHQALPLQQPVTGADVDRHLQRIGHPGHPYTLIPGSRTVILTEPLELRDRHNLAQVLSVAVRSPQDPGERYWQGRLAGGQPLIVDPLP</sequence>
<dbReference type="AlphaFoldDB" id="A0A345SZA7"/>
<dbReference type="OrthoDB" id="7054396at2"/>
<gene>
    <name evidence="1" type="ORF">C7M71_018225</name>
</gene>
<evidence type="ECO:0000313" key="1">
    <source>
        <dbReference type="EMBL" id="AXI79062.1"/>
    </source>
</evidence>
<keyword evidence="2" id="KW-1185">Reference proteome</keyword>
<name>A0A345SZA7_9ACTN</name>
<dbReference type="Proteomes" id="UP000249340">
    <property type="component" value="Chromosome"/>
</dbReference>
<evidence type="ECO:0000313" key="2">
    <source>
        <dbReference type="Proteomes" id="UP000249340"/>
    </source>
</evidence>
<dbReference type="RefSeq" id="WP_111490309.1">
    <property type="nucleotide sequence ID" value="NZ_CP031264.1"/>
</dbReference>
<dbReference type="KEGG" id="stri:C7M71_018225"/>
<dbReference type="InterPro" id="IPR058240">
    <property type="entry name" value="rSAM_sf"/>
</dbReference>